<sequence>MIPAPTAARRRPRVLLTVAVSVLALLVGGSAGVALGSTLGSRQNGPTSTPTLTRDFPHADQSYLRGVTVGAITEDWLVKTRSWKCELSGTGVGLLNGALKRTACTPRDDTVQGLRVNVEYDDDRRVREVNLLCDRGPGTKICAELFTGLAGVLLARDDGLRRQALAWATANVDNDDATVIGNVRLVATLSPHYLRCTAAA</sequence>
<comment type="caution">
    <text evidence="1">The sequence shown here is derived from an EMBL/GenBank/DDBJ whole genome shotgun (WGS) entry which is preliminary data.</text>
</comment>
<dbReference type="AlphaFoldDB" id="A0A927MQX5"/>
<name>A0A927MQX5_9ACTN</name>
<keyword evidence="2" id="KW-1185">Reference proteome</keyword>
<dbReference type="Proteomes" id="UP000638648">
    <property type="component" value="Unassembled WGS sequence"/>
</dbReference>
<gene>
    <name evidence="1" type="ORF">HEB94_001554</name>
</gene>
<organism evidence="1 2">
    <name type="scientific">Actinopolymorpha pittospori</name>
    <dbReference type="NCBI Taxonomy" id="648752"/>
    <lineage>
        <taxon>Bacteria</taxon>
        <taxon>Bacillati</taxon>
        <taxon>Actinomycetota</taxon>
        <taxon>Actinomycetes</taxon>
        <taxon>Propionibacteriales</taxon>
        <taxon>Actinopolymorphaceae</taxon>
        <taxon>Actinopolymorpha</taxon>
    </lineage>
</organism>
<dbReference type="RefSeq" id="WP_192749196.1">
    <property type="nucleotide sequence ID" value="NZ_BAABJL010000017.1"/>
</dbReference>
<accession>A0A927MQX5</accession>
<reference evidence="1" key="1">
    <citation type="submission" date="2020-10" db="EMBL/GenBank/DDBJ databases">
        <title>Sequencing the genomes of 1000 actinobacteria strains.</title>
        <authorList>
            <person name="Klenk H.-P."/>
        </authorList>
    </citation>
    <scope>NUCLEOTIDE SEQUENCE</scope>
    <source>
        <strain evidence="1">DSM 45354</strain>
    </source>
</reference>
<evidence type="ECO:0000313" key="2">
    <source>
        <dbReference type="Proteomes" id="UP000638648"/>
    </source>
</evidence>
<protein>
    <submittedName>
        <fullName evidence="1">Uncharacterized protein</fullName>
    </submittedName>
</protein>
<evidence type="ECO:0000313" key="1">
    <source>
        <dbReference type="EMBL" id="MBE1604706.1"/>
    </source>
</evidence>
<dbReference type="EMBL" id="JADBEM010000001">
    <property type="protein sequence ID" value="MBE1604706.1"/>
    <property type="molecule type" value="Genomic_DNA"/>
</dbReference>
<proteinExistence type="predicted"/>